<reference evidence="3 4" key="1">
    <citation type="submission" date="2016-10" db="EMBL/GenBank/DDBJ databases">
        <authorList>
            <person name="de Groot N.N."/>
        </authorList>
    </citation>
    <scope>NUCLEOTIDE SEQUENCE [LARGE SCALE GENOMIC DNA]</scope>
    <source>
        <strain evidence="3 4">CPCC 201354</strain>
    </source>
</reference>
<sequence>MFPKCDYETLRNHVISRTLPNVLDGVGENKEAREASEVPTYVTAEAETTPIPKITDEPQPPPPAPARRKPLSRVGDLPMRVIYRIVGVVALAAAVVIAAVVVFTLRDRPAGRHVAAPSTAPPGTASPAGTSPVGVPGVVPPGTASPAVTPTPTPTPTPERRALRAALADKRVPNLPKRTVKLKKLSGKPLRVKKRITDRRSGVVLPRFGKPWKVAKAKPYGSRQVQPKLRGAMLVSLPMPVAVQAKPRDTALLAARWSLKHHPKGGKISWVASQPYKKKGWLLAYRVKYKVKGKKRTAMAAVLVVRTAKAKPALVFATIPESKSKRWRDVNTVVSALRAVR</sequence>
<keyword evidence="2" id="KW-0472">Membrane</keyword>
<evidence type="ECO:0000313" key="4">
    <source>
        <dbReference type="Proteomes" id="UP000198923"/>
    </source>
</evidence>
<evidence type="ECO:0000256" key="2">
    <source>
        <dbReference type="SAM" id="Phobius"/>
    </source>
</evidence>
<name>A0A1G8KWX9_9ACTN</name>
<dbReference type="Proteomes" id="UP000198923">
    <property type="component" value="Unassembled WGS sequence"/>
</dbReference>
<gene>
    <name evidence="3" type="ORF">SAMN05421505_15716</name>
</gene>
<keyword evidence="2" id="KW-0812">Transmembrane</keyword>
<proteinExistence type="predicted"/>
<keyword evidence="4" id="KW-1185">Reference proteome</keyword>
<evidence type="ECO:0000313" key="3">
    <source>
        <dbReference type="EMBL" id="SDI47873.1"/>
    </source>
</evidence>
<evidence type="ECO:0000256" key="1">
    <source>
        <dbReference type="SAM" id="MobiDB-lite"/>
    </source>
</evidence>
<dbReference type="STRING" id="504805.SAMN05421505_15716"/>
<organism evidence="3 4">
    <name type="scientific">Sinosporangium album</name>
    <dbReference type="NCBI Taxonomy" id="504805"/>
    <lineage>
        <taxon>Bacteria</taxon>
        <taxon>Bacillati</taxon>
        <taxon>Actinomycetota</taxon>
        <taxon>Actinomycetes</taxon>
        <taxon>Streptosporangiales</taxon>
        <taxon>Streptosporangiaceae</taxon>
        <taxon>Sinosporangium</taxon>
    </lineage>
</organism>
<accession>A0A1G8KWX9</accession>
<feature type="compositionally biased region" description="Basic and acidic residues" evidence="1">
    <location>
        <begin position="27"/>
        <end position="36"/>
    </location>
</feature>
<feature type="region of interest" description="Disordered" evidence="1">
    <location>
        <begin position="26"/>
        <end position="71"/>
    </location>
</feature>
<feature type="transmembrane region" description="Helical" evidence="2">
    <location>
        <begin position="81"/>
        <end position="105"/>
    </location>
</feature>
<feature type="region of interest" description="Disordered" evidence="1">
    <location>
        <begin position="112"/>
        <end position="159"/>
    </location>
</feature>
<keyword evidence="2" id="KW-1133">Transmembrane helix</keyword>
<dbReference type="EMBL" id="FNCN01000057">
    <property type="protein sequence ID" value="SDI47873.1"/>
    <property type="molecule type" value="Genomic_DNA"/>
</dbReference>
<dbReference type="AlphaFoldDB" id="A0A1G8KWX9"/>
<protein>
    <submittedName>
        <fullName evidence="3">Uncharacterized protein</fullName>
    </submittedName>
</protein>
<feature type="compositionally biased region" description="Low complexity" evidence="1">
    <location>
        <begin position="115"/>
        <end position="148"/>
    </location>
</feature>